<feature type="transmembrane region" description="Helical" evidence="1">
    <location>
        <begin position="360"/>
        <end position="379"/>
    </location>
</feature>
<proteinExistence type="predicted"/>
<name>A0AAD2FSH5_9STRA</name>
<evidence type="ECO:0000313" key="3">
    <source>
        <dbReference type="Proteomes" id="UP001295423"/>
    </source>
</evidence>
<evidence type="ECO:0000313" key="2">
    <source>
        <dbReference type="EMBL" id="CAJ1952010.1"/>
    </source>
</evidence>
<keyword evidence="1" id="KW-0812">Transmembrane</keyword>
<evidence type="ECO:0000256" key="1">
    <source>
        <dbReference type="SAM" id="Phobius"/>
    </source>
</evidence>
<keyword evidence="3" id="KW-1185">Reference proteome</keyword>
<dbReference type="AlphaFoldDB" id="A0AAD2FSH5"/>
<protein>
    <submittedName>
        <fullName evidence="2">Uncharacterized protein</fullName>
    </submittedName>
</protein>
<accession>A0AAD2FSH5</accession>
<reference evidence="2" key="1">
    <citation type="submission" date="2023-08" db="EMBL/GenBank/DDBJ databases">
        <authorList>
            <person name="Audoor S."/>
            <person name="Bilcke G."/>
        </authorList>
    </citation>
    <scope>NUCLEOTIDE SEQUENCE</scope>
</reference>
<sequence length="474" mass="54608">MPIANDASRKVVFFAGPHKAAATSVEEWFYNYYTKEDSDHFALRHWKWPIVEGPKTDQLDEPWKVFQELVLAPDDLEMKEEIMVSIQETFDESHTGIILGTESFDQVGRYSKGDATKAMKDILQRLGVSDKEVTVVINYRSPRLDQWISVWKHSGVPSYRSFMCDSQDRHQLREERIEQLSTLMDPLYMAQTFVKEGWDVRLIDMEGVDRANKDIVNVIACDILGGKCLMKDSIVYGHRGDETHFNVEDKDFRELTAEQRHEADKLFRARDCAFEEYLSKHPKFEVGYQNNLWSDCDKQDLGREDVFVYLAGMPQAIYSGLVNQFNCSEEGLTIDELLDGEHLENLTPEDVFADSKASNFFTIIMLPILCILAIAYQVMKRSKDDIGDGIVMGNIRPNMSGAKEKMSDAGKKIKSKLKRKDMYRDEFRDRRGMTVNEMSEVFADEDWKMSVDDDNQFSLFSKKKGNPTSLDLTI</sequence>
<keyword evidence="1" id="KW-0472">Membrane</keyword>
<keyword evidence="1" id="KW-1133">Transmembrane helix</keyword>
<gene>
    <name evidence="2" type="ORF">CYCCA115_LOCUS13350</name>
</gene>
<dbReference type="EMBL" id="CAKOGP040001792">
    <property type="protein sequence ID" value="CAJ1952010.1"/>
    <property type="molecule type" value="Genomic_DNA"/>
</dbReference>
<comment type="caution">
    <text evidence="2">The sequence shown here is derived from an EMBL/GenBank/DDBJ whole genome shotgun (WGS) entry which is preliminary data.</text>
</comment>
<organism evidence="2 3">
    <name type="scientific">Cylindrotheca closterium</name>
    <dbReference type="NCBI Taxonomy" id="2856"/>
    <lineage>
        <taxon>Eukaryota</taxon>
        <taxon>Sar</taxon>
        <taxon>Stramenopiles</taxon>
        <taxon>Ochrophyta</taxon>
        <taxon>Bacillariophyta</taxon>
        <taxon>Bacillariophyceae</taxon>
        <taxon>Bacillariophycidae</taxon>
        <taxon>Bacillariales</taxon>
        <taxon>Bacillariaceae</taxon>
        <taxon>Cylindrotheca</taxon>
    </lineage>
</organism>
<dbReference type="Proteomes" id="UP001295423">
    <property type="component" value="Unassembled WGS sequence"/>
</dbReference>